<comment type="caution">
    <text evidence="2">The sequence shown here is derived from an EMBL/GenBank/DDBJ whole genome shotgun (WGS) entry which is preliminary data.</text>
</comment>
<feature type="region of interest" description="Disordered" evidence="1">
    <location>
        <begin position="103"/>
        <end position="150"/>
    </location>
</feature>
<dbReference type="Proteomes" id="UP000734511">
    <property type="component" value="Unassembled WGS sequence"/>
</dbReference>
<sequence length="285" mass="30705">MQIHRIRHTRGFTVMPNTALQDRRLSYTARGLLADLLSRPDGWREDLRRMADSSPQGRMAVAKALRELTAFGYYRVDRVRQADGTIVSQAHVYDTPYASAQVAPGAGMPGPGGPGAENPGSNPVKNLEKEPTLPRQRAAPPPGPPDAARAEAAALLCRVTAPEPRLRLGAREAVTLAPLVVPWLERGLGARDLSHALLAGLPERVHSASALLRDRLTRKLPPPPEAPPPPSPRRYECAACARPIPYEGHCRPCANPAPPEVPPDRTRTATRGRALVRAALAGAMP</sequence>
<protein>
    <recommendedName>
        <fullName evidence="4">Helix-turn-helix domain-containing protein</fullName>
    </recommendedName>
</protein>
<reference evidence="2 3" key="1">
    <citation type="submission" date="2020-03" db="EMBL/GenBank/DDBJ databases">
        <title>WGS of actinomycetes isolated from Thailand.</title>
        <authorList>
            <person name="Thawai C."/>
        </authorList>
    </citation>
    <scope>NUCLEOTIDE SEQUENCE [LARGE SCALE GENOMIC DNA]</scope>
    <source>
        <strain evidence="2 3">PRB2-1</strain>
    </source>
</reference>
<evidence type="ECO:0000313" key="3">
    <source>
        <dbReference type="Proteomes" id="UP000734511"/>
    </source>
</evidence>
<evidence type="ECO:0008006" key="4">
    <source>
        <dbReference type="Google" id="ProtNLM"/>
    </source>
</evidence>
<feature type="region of interest" description="Disordered" evidence="1">
    <location>
        <begin position="214"/>
        <end position="234"/>
    </location>
</feature>
<accession>A0ABX0ZTZ8</accession>
<dbReference type="EMBL" id="JAATEJ010000019">
    <property type="protein sequence ID" value="NJP46092.1"/>
    <property type="molecule type" value="Genomic_DNA"/>
</dbReference>
<organism evidence="2 3">
    <name type="scientific">Actinacidiphila epipremni</name>
    <dbReference type="NCBI Taxonomy" id="2053013"/>
    <lineage>
        <taxon>Bacteria</taxon>
        <taxon>Bacillati</taxon>
        <taxon>Actinomycetota</taxon>
        <taxon>Actinomycetes</taxon>
        <taxon>Kitasatosporales</taxon>
        <taxon>Streptomycetaceae</taxon>
        <taxon>Actinacidiphila</taxon>
    </lineage>
</organism>
<evidence type="ECO:0000256" key="1">
    <source>
        <dbReference type="SAM" id="MobiDB-lite"/>
    </source>
</evidence>
<feature type="compositionally biased region" description="Pro residues" evidence="1">
    <location>
        <begin position="220"/>
        <end position="232"/>
    </location>
</feature>
<name>A0ABX0ZTZ8_9ACTN</name>
<proteinExistence type="predicted"/>
<keyword evidence="3" id="KW-1185">Reference proteome</keyword>
<gene>
    <name evidence="2" type="ORF">HCN08_22180</name>
</gene>
<evidence type="ECO:0000313" key="2">
    <source>
        <dbReference type="EMBL" id="NJP46092.1"/>
    </source>
</evidence>